<feature type="transmembrane region" description="Helical" evidence="9">
    <location>
        <begin position="752"/>
        <end position="774"/>
    </location>
</feature>
<dbReference type="CDD" id="cd22249">
    <property type="entry name" value="UDM1_RNF168_RNF169-like"/>
    <property type="match status" value="1"/>
</dbReference>
<dbReference type="PANTHER" id="PTHR10981:SF0">
    <property type="entry name" value="BATTENIN"/>
    <property type="match status" value="1"/>
</dbReference>
<dbReference type="GO" id="GO:0016020">
    <property type="term" value="C:membrane"/>
    <property type="evidence" value="ECO:0007669"/>
    <property type="project" value="InterPro"/>
</dbReference>
<dbReference type="SUPFAM" id="SSF103473">
    <property type="entry name" value="MFS general substrate transporter"/>
    <property type="match status" value="1"/>
</dbReference>
<keyword evidence="4 9" id="KW-0812">Transmembrane</keyword>
<comment type="subcellular location">
    <subcellularLocation>
        <location evidence="1">Endomembrane system</location>
        <topology evidence="1">Multi-pass membrane protein</topology>
    </subcellularLocation>
</comment>
<feature type="transmembrane region" description="Helical" evidence="9">
    <location>
        <begin position="869"/>
        <end position="887"/>
    </location>
</feature>
<sequence length="1165" mass="132079">MALLGLPVEERSPRRFELRSRSFSTPSLSQKVPRGSAWALGEPVALPRATGASRVPGPRVARTRTPETPAARPAPTPAARNLEDRLRHRQRCFGTLRASWRVKNFFSAWRSLVQMQNEALRVQQDHEAQLRAILDLRELLAQKELEVRQLSLLLATSRRKRSTLEHGIHIIQTGASDLVICLRVLGAWRRLSREGRLTDALRRVEADAQQREANLERELMLQLEEATATIRRLEGELRSSERRHRVLSEEIASLQRLLDEAELQQRKARQQRAARSERLAAGRSELEAKAVAWALWLRAIALLRCERHELQVMEHELALKDAAERHRLEVQEWERRLQERLAEIEALGQQRDQELRGSQDVFDLELARVHQAHADDRKTREEEHRLQAERHQLALEELQRQQFEAKQKLLMSSLAALNGQRAEGLRRDYFLAWAQYLVHVRRIRSEEWKEQELQRLQAQHDALHGKLQEREAAFARHRTNRGDQVATTKQKLWISQVLGAWLLVAVAMRLARARELEASEADRLRAELQRLSLESGRALRSQAGETLELRRRQALLLQILRSWLRIVWQQHLQARQSETAEVSRRLGGRNSRKDLQTDRLGQQLLLQASSVLLASAFHAWSKTAGLLRLDRAAQKMISKMDFLRRSGQSRRDQLLGKSEYLGQVCLARLVLAVWAQAGRFVANWCLTLANGTLAASTPLLAVLEPLCSPAKRMPGKCRLYANVIAFWILGLLNNFLWVVLNAGANEINSAGIALVYLANVLPSLTMKLSGPYWFHYVSYKYRMWLIALLMVLCLLQVAWGQGPYQKLIGVGMASMAAGIGEASLLAMASFYEAKPCLTAWSSGTGFAGIAGYVWSLLFDYLDLCFQVELMVALWLPLAFLLAFHCLLGPPWIDEERGARLDCAADSADSNSEELESEETESVMEHHASELATAKLSFQERFGYILSLWPYTVPLFFVYAAEYTIQSGFWAAMGFPVTDPTSRHHFYKWSNFMYQIGVFISRSAFILICRNRKVLWCGGFLQVVMALFFAAAAWQPFGDWWLLAPAFFVGCLGGGVYVGAFTLIAQEQPASFVELALSAASVADTFGMIAANIMGLLIQGCVFGHLQVVDEVPNFKCGYDIWDSVNKTLQEKTYHALQFTQSGAKSSETCALLTTWGKMLSELLTQ</sequence>
<feature type="transmembrane region" description="Helical" evidence="9">
    <location>
        <begin position="1074"/>
        <end position="1097"/>
    </location>
</feature>
<dbReference type="Pfam" id="PF02487">
    <property type="entry name" value="CLN3"/>
    <property type="match status" value="1"/>
</dbReference>
<feature type="transmembrane region" description="Helical" evidence="9">
    <location>
        <begin position="837"/>
        <end position="857"/>
    </location>
</feature>
<evidence type="ECO:0000256" key="1">
    <source>
        <dbReference type="ARBA" id="ARBA00004127"/>
    </source>
</evidence>
<dbReference type="GO" id="GO:0005773">
    <property type="term" value="C:vacuole"/>
    <property type="evidence" value="ECO:0007669"/>
    <property type="project" value="UniProtKB-ARBA"/>
</dbReference>
<name>A0A1Q9F1P2_SYMMI</name>
<comment type="similarity">
    <text evidence="2">Belongs to the battenin family.</text>
</comment>
<dbReference type="CDD" id="cd06174">
    <property type="entry name" value="MFS"/>
    <property type="match status" value="1"/>
</dbReference>
<feature type="region of interest" description="Disordered" evidence="8">
    <location>
        <begin position="16"/>
        <end position="35"/>
    </location>
</feature>
<reference evidence="10 11" key="1">
    <citation type="submission" date="2016-02" db="EMBL/GenBank/DDBJ databases">
        <title>Genome analysis of coral dinoflagellate symbionts highlights evolutionary adaptations to a symbiotic lifestyle.</title>
        <authorList>
            <person name="Aranda M."/>
            <person name="Li Y."/>
            <person name="Liew Y.J."/>
            <person name="Baumgarten S."/>
            <person name="Simakov O."/>
            <person name="Wilson M."/>
            <person name="Piel J."/>
            <person name="Ashoor H."/>
            <person name="Bougouffa S."/>
            <person name="Bajic V.B."/>
            <person name="Ryu T."/>
            <person name="Ravasi T."/>
            <person name="Bayer T."/>
            <person name="Micklem G."/>
            <person name="Kim H."/>
            <person name="Bhak J."/>
            <person name="Lajeunesse T.C."/>
            <person name="Voolstra C.R."/>
        </authorList>
    </citation>
    <scope>NUCLEOTIDE SEQUENCE [LARGE SCALE GENOMIC DNA]</scope>
    <source>
        <strain evidence="10 11">CCMP2467</strain>
    </source>
</reference>
<accession>A0A1Q9F1P2</accession>
<gene>
    <name evidence="10" type="primary">BTN1</name>
    <name evidence="10" type="ORF">AK812_SmicGene2360</name>
</gene>
<feature type="coiled-coil region" evidence="7">
    <location>
        <begin position="198"/>
        <end position="278"/>
    </location>
</feature>
<keyword evidence="5 9" id="KW-1133">Transmembrane helix</keyword>
<evidence type="ECO:0000256" key="4">
    <source>
        <dbReference type="ARBA" id="ARBA00022692"/>
    </source>
</evidence>
<evidence type="ECO:0000256" key="7">
    <source>
        <dbReference type="SAM" id="Coils"/>
    </source>
</evidence>
<keyword evidence="11" id="KW-1185">Reference proteome</keyword>
<dbReference type="Proteomes" id="UP000186817">
    <property type="component" value="Unassembled WGS sequence"/>
</dbReference>
<feature type="transmembrane region" description="Helical" evidence="9">
    <location>
        <begin position="719"/>
        <end position="740"/>
    </location>
</feature>
<comment type="caution">
    <text evidence="10">The sequence shown here is derived from an EMBL/GenBank/DDBJ whole genome shotgun (WGS) entry which is preliminary data.</text>
</comment>
<feature type="transmembrane region" description="Helical" evidence="9">
    <location>
        <begin position="941"/>
        <end position="960"/>
    </location>
</feature>
<dbReference type="GO" id="GO:0012505">
    <property type="term" value="C:endomembrane system"/>
    <property type="evidence" value="ECO:0007669"/>
    <property type="project" value="UniProtKB-SubCell"/>
</dbReference>
<dbReference type="EMBL" id="LSRX01000026">
    <property type="protein sequence ID" value="OLQ13559.1"/>
    <property type="molecule type" value="Genomic_DNA"/>
</dbReference>
<feature type="coiled-coil region" evidence="7">
    <location>
        <begin position="381"/>
        <end position="408"/>
    </location>
</feature>
<dbReference type="InterPro" id="IPR003492">
    <property type="entry name" value="Battenin_disease_Cln3"/>
</dbReference>
<dbReference type="PANTHER" id="PTHR10981">
    <property type="entry name" value="BATTENIN"/>
    <property type="match status" value="1"/>
</dbReference>
<evidence type="ECO:0000256" key="5">
    <source>
        <dbReference type="ARBA" id="ARBA00022989"/>
    </source>
</evidence>
<dbReference type="AlphaFoldDB" id="A0A1Q9F1P2"/>
<feature type="transmembrane region" description="Helical" evidence="9">
    <location>
        <begin position="781"/>
        <end position="801"/>
    </location>
</feature>
<dbReference type="PRINTS" id="PR01315">
    <property type="entry name" value="BATTENIN"/>
</dbReference>
<feature type="transmembrane region" description="Helical" evidence="9">
    <location>
        <begin position="1013"/>
        <end position="1033"/>
    </location>
</feature>
<evidence type="ECO:0000256" key="6">
    <source>
        <dbReference type="ARBA" id="ARBA00023136"/>
    </source>
</evidence>
<evidence type="ECO:0000256" key="8">
    <source>
        <dbReference type="SAM" id="MobiDB-lite"/>
    </source>
</evidence>
<feature type="compositionally biased region" description="Low complexity" evidence="8">
    <location>
        <begin position="66"/>
        <end position="80"/>
    </location>
</feature>
<evidence type="ECO:0000256" key="9">
    <source>
        <dbReference type="SAM" id="Phobius"/>
    </source>
</evidence>
<proteinExistence type="inferred from homology"/>
<dbReference type="GO" id="GO:0051453">
    <property type="term" value="P:regulation of intracellular pH"/>
    <property type="evidence" value="ECO:0007669"/>
    <property type="project" value="TreeGrafter"/>
</dbReference>
<keyword evidence="3" id="KW-0813">Transport</keyword>
<dbReference type="InterPro" id="IPR036259">
    <property type="entry name" value="MFS_trans_sf"/>
</dbReference>
<evidence type="ECO:0000256" key="3">
    <source>
        <dbReference type="ARBA" id="ARBA00022448"/>
    </source>
</evidence>
<evidence type="ECO:0000256" key="2">
    <source>
        <dbReference type="ARBA" id="ARBA00007467"/>
    </source>
</evidence>
<feature type="transmembrane region" description="Helical" evidence="9">
    <location>
        <begin position="807"/>
        <end position="830"/>
    </location>
</feature>
<feature type="compositionally biased region" description="Polar residues" evidence="8">
    <location>
        <begin position="21"/>
        <end position="30"/>
    </location>
</feature>
<feature type="coiled-coil region" evidence="7">
    <location>
        <begin position="305"/>
        <end position="350"/>
    </location>
</feature>
<keyword evidence="7" id="KW-0175">Coiled coil</keyword>
<evidence type="ECO:0000313" key="10">
    <source>
        <dbReference type="EMBL" id="OLQ13559.1"/>
    </source>
</evidence>
<feature type="region of interest" description="Disordered" evidence="8">
    <location>
        <begin position="48"/>
        <end position="81"/>
    </location>
</feature>
<feature type="transmembrane region" description="Helical" evidence="9">
    <location>
        <begin position="1039"/>
        <end position="1062"/>
    </location>
</feature>
<protein>
    <submittedName>
        <fullName evidence="10">Protein BTN1</fullName>
    </submittedName>
</protein>
<keyword evidence="6 9" id="KW-0472">Membrane</keyword>
<dbReference type="OrthoDB" id="5965864at2759"/>
<evidence type="ECO:0000313" key="11">
    <source>
        <dbReference type="Proteomes" id="UP000186817"/>
    </source>
</evidence>
<organism evidence="10 11">
    <name type="scientific">Symbiodinium microadriaticum</name>
    <name type="common">Dinoflagellate</name>
    <name type="synonym">Zooxanthella microadriatica</name>
    <dbReference type="NCBI Taxonomy" id="2951"/>
    <lineage>
        <taxon>Eukaryota</taxon>
        <taxon>Sar</taxon>
        <taxon>Alveolata</taxon>
        <taxon>Dinophyceae</taxon>
        <taxon>Suessiales</taxon>
        <taxon>Symbiodiniaceae</taxon>
        <taxon>Symbiodinium</taxon>
    </lineage>
</organism>